<protein>
    <recommendedName>
        <fullName evidence="5">Poly [ADP-ribose] polymerase</fullName>
        <shortName evidence="5">PARP</shortName>
        <ecNumber evidence="5">2.4.2.-</ecNumber>
    </recommendedName>
</protein>
<evidence type="ECO:0000256" key="3">
    <source>
        <dbReference type="ARBA" id="ARBA00023027"/>
    </source>
</evidence>
<dbReference type="GO" id="GO:0003950">
    <property type="term" value="F:NAD+ poly-ADP-ribosyltransferase activity"/>
    <property type="evidence" value="ECO:0007669"/>
    <property type="project" value="UniProtKB-UniRule"/>
</dbReference>
<comment type="catalytic activity">
    <reaction evidence="4">
        <text>NAD(+) + (ADP-D-ribosyl)n-acceptor = nicotinamide + (ADP-D-ribosyl)n+1-acceptor + H(+).</text>
        <dbReference type="EC" id="2.4.2.30"/>
    </reaction>
</comment>
<dbReference type="GO" id="GO:0005730">
    <property type="term" value="C:nucleolus"/>
    <property type="evidence" value="ECO:0007669"/>
    <property type="project" value="TreeGrafter"/>
</dbReference>
<evidence type="ECO:0000313" key="8">
    <source>
        <dbReference type="EMBL" id="CAF4126835.1"/>
    </source>
</evidence>
<dbReference type="GO" id="GO:0006302">
    <property type="term" value="P:double-strand break repair"/>
    <property type="evidence" value="ECO:0007669"/>
    <property type="project" value="TreeGrafter"/>
</dbReference>
<dbReference type="Gene3D" id="3.90.228.10">
    <property type="match status" value="1"/>
</dbReference>
<dbReference type="SUPFAM" id="SSF56399">
    <property type="entry name" value="ADP-ribosylation"/>
    <property type="match status" value="1"/>
</dbReference>
<evidence type="ECO:0000259" key="6">
    <source>
        <dbReference type="PROSITE" id="PS51059"/>
    </source>
</evidence>
<reference evidence="8" key="1">
    <citation type="submission" date="2021-02" db="EMBL/GenBank/DDBJ databases">
        <authorList>
            <person name="Nowell W R."/>
        </authorList>
    </citation>
    <scope>NUCLEOTIDE SEQUENCE</scope>
</reference>
<evidence type="ECO:0000256" key="4">
    <source>
        <dbReference type="ARBA" id="ARBA00033987"/>
    </source>
</evidence>
<dbReference type="InterPro" id="IPR050800">
    <property type="entry name" value="ARTD/PARP"/>
</dbReference>
<dbReference type="Proteomes" id="UP000663836">
    <property type="component" value="Unassembled WGS sequence"/>
</dbReference>
<accession>A0A819WM55</accession>
<dbReference type="GO" id="GO:1990404">
    <property type="term" value="F:NAD+-protein mono-ADP-ribosyltransferase activity"/>
    <property type="evidence" value="ECO:0007669"/>
    <property type="project" value="TreeGrafter"/>
</dbReference>
<dbReference type="Pfam" id="PF00644">
    <property type="entry name" value="PARP"/>
    <property type="match status" value="1"/>
</dbReference>
<dbReference type="InterPro" id="IPR012317">
    <property type="entry name" value="Poly(ADP-ribose)pol_cat_dom"/>
</dbReference>
<organism evidence="8 9">
    <name type="scientific">Rotaria sordida</name>
    <dbReference type="NCBI Taxonomy" id="392033"/>
    <lineage>
        <taxon>Eukaryota</taxon>
        <taxon>Metazoa</taxon>
        <taxon>Spiralia</taxon>
        <taxon>Gnathifera</taxon>
        <taxon>Rotifera</taxon>
        <taxon>Eurotatoria</taxon>
        <taxon>Bdelloidea</taxon>
        <taxon>Philodinida</taxon>
        <taxon>Philodinidae</taxon>
        <taxon>Rotaria</taxon>
    </lineage>
</organism>
<dbReference type="PROSITE" id="PS51059">
    <property type="entry name" value="PARP_CATALYTIC"/>
    <property type="match status" value="1"/>
</dbReference>
<keyword evidence="1 5" id="KW-0328">Glycosyltransferase</keyword>
<feature type="domain" description="PARP catalytic" evidence="6">
    <location>
        <begin position="1"/>
        <end position="119"/>
    </location>
</feature>
<proteinExistence type="predicted"/>
<dbReference type="PANTHER" id="PTHR10459:SF60">
    <property type="entry name" value="POLY [ADP-RIBOSE] POLYMERASE 2"/>
    <property type="match status" value="1"/>
</dbReference>
<comment type="caution">
    <text evidence="8">The sequence shown here is derived from an EMBL/GenBank/DDBJ whole genome shotgun (WGS) entry which is preliminary data.</text>
</comment>
<evidence type="ECO:0000256" key="2">
    <source>
        <dbReference type="ARBA" id="ARBA00022679"/>
    </source>
</evidence>
<gene>
    <name evidence="8" type="ORF">JBS370_LOCUS32887</name>
    <name evidence="7" type="ORF">ZHD862_LOCUS12134</name>
</gene>
<dbReference type="EMBL" id="CAJOBD010009036">
    <property type="protein sequence ID" value="CAF4126835.1"/>
    <property type="molecule type" value="Genomic_DNA"/>
</dbReference>
<evidence type="ECO:0000313" key="7">
    <source>
        <dbReference type="EMBL" id="CAF0993301.1"/>
    </source>
</evidence>
<evidence type="ECO:0000313" key="9">
    <source>
        <dbReference type="Proteomes" id="UP000663836"/>
    </source>
</evidence>
<dbReference type="AlphaFoldDB" id="A0A819WM55"/>
<dbReference type="EC" id="2.4.2.-" evidence="5"/>
<keyword evidence="3 5" id="KW-0520">NAD</keyword>
<dbReference type="EMBL" id="CAJNOT010000471">
    <property type="protein sequence ID" value="CAF0993301.1"/>
    <property type="molecule type" value="Genomic_DNA"/>
</dbReference>
<dbReference type="GO" id="GO:0070212">
    <property type="term" value="P:protein poly-ADP-ribosylation"/>
    <property type="evidence" value="ECO:0007669"/>
    <property type="project" value="TreeGrafter"/>
</dbReference>
<evidence type="ECO:0000256" key="1">
    <source>
        <dbReference type="ARBA" id="ARBA00022676"/>
    </source>
</evidence>
<dbReference type="PANTHER" id="PTHR10459">
    <property type="entry name" value="DNA LIGASE"/>
    <property type="match status" value="1"/>
</dbReference>
<evidence type="ECO:0000256" key="5">
    <source>
        <dbReference type="RuleBase" id="RU362114"/>
    </source>
</evidence>
<keyword evidence="2 5" id="KW-0808">Transferase</keyword>
<name>A0A819WM55_9BILA</name>
<dbReference type="Proteomes" id="UP000663864">
    <property type="component" value="Unassembled WGS sequence"/>
</dbReference>
<sequence length="119" mass="13297">MLGKDVYFGDMVSKSDKLFVLFMKNYLKSINLANYYFTTKQSSDGLMLLCEVALGKMYECYKATNLSASTLPAGTHSTKGCGSTMPDPKEYYYTNDGVLIPMDHGISSNVRQISLLYNK</sequence>